<accession>A0A1X0SDE2</accession>
<feature type="non-terminal residue" evidence="1">
    <location>
        <position position="123"/>
    </location>
</feature>
<protein>
    <submittedName>
        <fullName evidence="1">Uncharacterized protein</fullName>
    </submittedName>
</protein>
<dbReference type="EMBL" id="KV921268">
    <property type="protein sequence ID" value="ORE22277.1"/>
    <property type="molecule type" value="Genomic_DNA"/>
</dbReference>
<gene>
    <name evidence="1" type="ORF">BCV71DRAFT_166784</name>
</gene>
<name>A0A1X0SDE2_RHIZD</name>
<dbReference type="OMA" id="NTNDEAM"/>
<proteinExistence type="predicted"/>
<dbReference type="Proteomes" id="UP000242381">
    <property type="component" value="Unassembled WGS sequence"/>
</dbReference>
<reference evidence="1 2" key="1">
    <citation type="journal article" date="2016" name="Proc. Natl. Acad. Sci. U.S.A.">
        <title>Lipid metabolic changes in an early divergent fungus govern the establishment of a mutualistic symbiosis with endobacteria.</title>
        <authorList>
            <person name="Lastovetsky O.A."/>
            <person name="Gaspar M.L."/>
            <person name="Mondo S.J."/>
            <person name="LaButti K.M."/>
            <person name="Sandor L."/>
            <person name="Grigoriev I.V."/>
            <person name="Henry S.A."/>
            <person name="Pawlowska T.E."/>
        </authorList>
    </citation>
    <scope>NUCLEOTIDE SEQUENCE [LARGE SCALE GENOMIC DNA]</scope>
    <source>
        <strain evidence="1 2">ATCC 11559</strain>
    </source>
</reference>
<sequence length="123" mass="13447">LFPPEGIAHVVTGESENAYSTESKKEQYPQAKSVHGFRIDIRLVVEIGEEEIDVAAGECAKKNDDNKSINDNAKLLRECKDTIDGLVNNLKNTNDEAMSYMIQITGSSCALSTMHLAANGLYV</sequence>
<evidence type="ECO:0000313" key="1">
    <source>
        <dbReference type="EMBL" id="ORE22277.1"/>
    </source>
</evidence>
<dbReference type="AlphaFoldDB" id="A0A1X0SDE2"/>
<feature type="non-terminal residue" evidence="1">
    <location>
        <position position="1"/>
    </location>
</feature>
<organism evidence="1 2">
    <name type="scientific">Rhizopus microsporus</name>
    <dbReference type="NCBI Taxonomy" id="58291"/>
    <lineage>
        <taxon>Eukaryota</taxon>
        <taxon>Fungi</taxon>
        <taxon>Fungi incertae sedis</taxon>
        <taxon>Mucoromycota</taxon>
        <taxon>Mucoromycotina</taxon>
        <taxon>Mucoromycetes</taxon>
        <taxon>Mucorales</taxon>
        <taxon>Mucorineae</taxon>
        <taxon>Rhizopodaceae</taxon>
        <taxon>Rhizopus</taxon>
    </lineage>
</organism>
<evidence type="ECO:0000313" key="2">
    <source>
        <dbReference type="Proteomes" id="UP000242381"/>
    </source>
</evidence>